<organism evidence="1 2">
    <name type="scientific">Streptomyces lasiicapitis</name>
    <dbReference type="NCBI Taxonomy" id="1923961"/>
    <lineage>
        <taxon>Bacteria</taxon>
        <taxon>Bacillati</taxon>
        <taxon>Actinomycetota</taxon>
        <taxon>Actinomycetes</taxon>
        <taxon>Kitasatosporales</taxon>
        <taxon>Streptomycetaceae</taxon>
        <taxon>Streptomyces</taxon>
    </lineage>
</organism>
<keyword evidence="2" id="KW-1185">Reference proteome</keyword>
<sequence length="170" mass="18851">MAWEEWERLKAQAAERHATQMQLNQVEPGMGGAPGAAPGSYGDLRVRQADLARIGEHAFELFDRLSNKGRVAVPSSRQAAGDLTRQGFALGGGLQHVAGRWEEQLDSLRDACAHISNHMRVTTKLHQGDEHYISRQLSSIDVLDAGFDERVVKPGDKNPVYMPHKEQKDD</sequence>
<dbReference type="Proteomes" id="UP000656881">
    <property type="component" value="Unassembled WGS sequence"/>
</dbReference>
<name>A0ABQ2MPJ1_9ACTN</name>
<gene>
    <name evidence="1" type="ORF">GCM10012286_70770</name>
</gene>
<evidence type="ECO:0000313" key="2">
    <source>
        <dbReference type="Proteomes" id="UP000656881"/>
    </source>
</evidence>
<protein>
    <submittedName>
        <fullName evidence="1">Uncharacterized protein</fullName>
    </submittedName>
</protein>
<dbReference type="EMBL" id="BMNG01000019">
    <property type="protein sequence ID" value="GGO56396.1"/>
    <property type="molecule type" value="Genomic_DNA"/>
</dbReference>
<proteinExistence type="predicted"/>
<dbReference type="RefSeq" id="WP_189177038.1">
    <property type="nucleotide sequence ID" value="NZ_BMNG01000019.1"/>
</dbReference>
<reference evidence="2" key="1">
    <citation type="journal article" date="2019" name="Int. J. Syst. Evol. Microbiol.">
        <title>The Global Catalogue of Microorganisms (GCM) 10K type strain sequencing project: providing services to taxonomists for standard genome sequencing and annotation.</title>
        <authorList>
            <consortium name="The Broad Institute Genomics Platform"/>
            <consortium name="The Broad Institute Genome Sequencing Center for Infectious Disease"/>
            <person name="Wu L."/>
            <person name="Ma J."/>
        </authorList>
    </citation>
    <scope>NUCLEOTIDE SEQUENCE [LARGE SCALE GENOMIC DNA]</scope>
    <source>
        <strain evidence="2">CGMCC 4.7349</strain>
    </source>
</reference>
<accession>A0ABQ2MPJ1</accession>
<comment type="caution">
    <text evidence="1">The sequence shown here is derived from an EMBL/GenBank/DDBJ whole genome shotgun (WGS) entry which is preliminary data.</text>
</comment>
<evidence type="ECO:0000313" key="1">
    <source>
        <dbReference type="EMBL" id="GGO56396.1"/>
    </source>
</evidence>